<dbReference type="Pfam" id="PF13462">
    <property type="entry name" value="Thioredoxin_4"/>
    <property type="match status" value="1"/>
</dbReference>
<evidence type="ECO:0000313" key="3">
    <source>
        <dbReference type="EMBL" id="PZD75330.1"/>
    </source>
</evidence>
<dbReference type="Proteomes" id="UP000248857">
    <property type="component" value="Unassembled WGS sequence"/>
</dbReference>
<organism evidence="3 4">
    <name type="scientific">Acaryochloris thomasi RCC1774</name>
    <dbReference type="NCBI Taxonomy" id="1764569"/>
    <lineage>
        <taxon>Bacteria</taxon>
        <taxon>Bacillati</taxon>
        <taxon>Cyanobacteriota</taxon>
        <taxon>Cyanophyceae</taxon>
        <taxon>Acaryochloridales</taxon>
        <taxon>Acaryochloridaceae</taxon>
        <taxon>Acaryochloris</taxon>
        <taxon>Acaryochloris thomasi</taxon>
    </lineage>
</organism>
<dbReference type="InterPro" id="IPR036249">
    <property type="entry name" value="Thioredoxin-like_sf"/>
</dbReference>
<evidence type="ECO:0000256" key="1">
    <source>
        <dbReference type="ARBA" id="ARBA00005791"/>
    </source>
</evidence>
<name>A0A2W1JPR2_9CYAN</name>
<sequence length="192" mass="21271">MPLQETMPTIKDVDHTRGSLSAALLMMTYGDYQCPQSGKAHQAVERLRHVLGNQLCFIFRHFPRPEIHAQSQKAAAIAEAAGSQGKFWEMHDKLFENQQALDDASLVAYADELGLNICQFLQEIGGHAHHSQIQANVESGQQQGVQETPTVFINIRQKGAVNIEPFIQQFLDVIDQSGDCTSVIRASAVDRS</sequence>
<accession>A0A2W1JPR2</accession>
<protein>
    <recommendedName>
        <fullName evidence="2">Thioredoxin-like fold domain-containing protein</fullName>
    </recommendedName>
</protein>
<keyword evidence="4" id="KW-1185">Reference proteome</keyword>
<dbReference type="PANTHER" id="PTHR13887">
    <property type="entry name" value="GLUTATHIONE S-TRANSFERASE KAPPA"/>
    <property type="match status" value="1"/>
</dbReference>
<gene>
    <name evidence="3" type="ORF">C1752_00302</name>
</gene>
<dbReference type="SUPFAM" id="SSF52833">
    <property type="entry name" value="Thioredoxin-like"/>
    <property type="match status" value="1"/>
</dbReference>
<proteinExistence type="inferred from homology"/>
<evidence type="ECO:0000313" key="4">
    <source>
        <dbReference type="Proteomes" id="UP000248857"/>
    </source>
</evidence>
<comment type="similarity">
    <text evidence="1">Belongs to the thioredoxin family. DsbA subfamily.</text>
</comment>
<reference evidence="3 4" key="1">
    <citation type="journal article" date="2018" name="Sci. Rep.">
        <title>A novel species of the marine cyanobacterium Acaryochloris with a unique pigment content and lifestyle.</title>
        <authorList>
            <person name="Partensky F."/>
            <person name="Six C."/>
            <person name="Ratin M."/>
            <person name="Garczarek L."/>
            <person name="Vaulot D."/>
            <person name="Probert I."/>
            <person name="Calteau A."/>
            <person name="Gourvil P."/>
            <person name="Marie D."/>
            <person name="Grebert T."/>
            <person name="Bouchier C."/>
            <person name="Le Panse S."/>
            <person name="Gachenot M."/>
            <person name="Rodriguez F."/>
            <person name="Garrido J.L."/>
        </authorList>
    </citation>
    <scope>NUCLEOTIDE SEQUENCE [LARGE SCALE GENOMIC DNA]</scope>
    <source>
        <strain evidence="3 4">RCC1774</strain>
    </source>
</reference>
<dbReference type="InterPro" id="IPR012336">
    <property type="entry name" value="Thioredoxin-like_fold"/>
</dbReference>
<comment type="caution">
    <text evidence="3">The sequence shown here is derived from an EMBL/GenBank/DDBJ whole genome shotgun (WGS) entry which is preliminary data.</text>
</comment>
<dbReference type="PANTHER" id="PTHR13887:SF55">
    <property type="entry name" value="SLR0313 PROTEIN"/>
    <property type="match status" value="1"/>
</dbReference>
<evidence type="ECO:0000259" key="2">
    <source>
        <dbReference type="Pfam" id="PF13462"/>
    </source>
</evidence>
<dbReference type="Gene3D" id="3.40.30.10">
    <property type="entry name" value="Glutaredoxin"/>
    <property type="match status" value="1"/>
</dbReference>
<dbReference type="EMBL" id="PQWO01000001">
    <property type="protein sequence ID" value="PZD75330.1"/>
    <property type="molecule type" value="Genomic_DNA"/>
</dbReference>
<dbReference type="OrthoDB" id="117402at2"/>
<feature type="domain" description="Thioredoxin-like fold" evidence="2">
    <location>
        <begin position="14"/>
        <end position="158"/>
    </location>
</feature>
<dbReference type="AlphaFoldDB" id="A0A2W1JPR2"/>